<protein>
    <submittedName>
        <fullName evidence="3">ABC transporter substrate-binding component</fullName>
    </submittedName>
</protein>
<dbReference type="PANTHER" id="PTHR30006:SF2">
    <property type="entry name" value="ABC TRANSPORTER SUBSTRATE-BINDING PROTEIN"/>
    <property type="match status" value="1"/>
</dbReference>
<evidence type="ECO:0000313" key="3">
    <source>
        <dbReference type="EMBL" id="CBS89774.1"/>
    </source>
</evidence>
<evidence type="ECO:0000256" key="2">
    <source>
        <dbReference type="SAM" id="SignalP"/>
    </source>
</evidence>
<dbReference type="OrthoDB" id="6529964at2"/>
<dbReference type="PANTHER" id="PTHR30006">
    <property type="entry name" value="THIAMINE-BINDING PERIPLASMIC PROTEIN-RELATED"/>
    <property type="match status" value="1"/>
</dbReference>
<geneLocation type="plasmid" evidence="3 4">
    <name>AZO_p2</name>
</geneLocation>
<proteinExistence type="predicted"/>
<dbReference type="Proteomes" id="UP000005667">
    <property type="component" value="Plasmid AZO_p2"/>
</dbReference>
<dbReference type="GO" id="GO:0015888">
    <property type="term" value="P:thiamine transport"/>
    <property type="evidence" value="ECO:0007669"/>
    <property type="project" value="TreeGrafter"/>
</dbReference>
<dbReference type="InterPro" id="IPR006059">
    <property type="entry name" value="SBP"/>
</dbReference>
<sequence>MRSVMCGLMATAALWCGMAAIQTAQAQTGAQDKTLYVAAYGGSFEQTMRKDIIPAFEKATGVKVEYVAGNSTDNLAKLQAQKGNQQIDVVILDDGPMYQAVALNFCADLAKAPVYDQLYDLAKMPSGKAINFGAVGTGIVYNKAYFDENKIPAPTSWKDIEDPRYKKKLVVPPINNSYGLHALVMMARLNGGGETNIEPGFKEFKDKINPNVLAYEPSPGKMTELFQSNQAVIAVWGSGRAKALADTGFPATFTYPKEGGIVLGSAACQVAGSKNAAEAQKFIQHMLGVEAQTALAVNAGFGPVNKTVELPAEKQVGIPYGPEQVGKLLVVDWDTINKNREAWNKRWTREIER</sequence>
<keyword evidence="3" id="KW-0614">Plasmid</keyword>
<dbReference type="Pfam" id="PF13416">
    <property type="entry name" value="SBP_bac_8"/>
    <property type="match status" value="1"/>
</dbReference>
<dbReference type="AlphaFoldDB" id="G7ZDW2"/>
<reference evidence="4" key="1">
    <citation type="journal article" date="2011" name="PLoS Genet.">
        <title>Azospirillum genomes reveal transition of bacteria from aquatic to terrestrial environments.</title>
        <authorList>
            <person name="Wisniewski-Dye F."/>
            <person name="Borziak K."/>
            <person name="Khalsa-Moyers G."/>
            <person name="Alexandre G."/>
            <person name="Sukharnikov L.O."/>
            <person name="Wuichet K."/>
            <person name="Hurst G.B."/>
            <person name="McDonald W.H."/>
            <person name="Robertson J.S."/>
            <person name="Barbe V."/>
            <person name="Calteau A."/>
            <person name="Rouy Z."/>
            <person name="Mangenot S."/>
            <person name="Prigent-Combaret C."/>
            <person name="Normand P."/>
            <person name="Boyer M."/>
            <person name="Siguier P."/>
            <person name="Dessaux Y."/>
            <person name="Elmerich C."/>
            <person name="Condemine G."/>
            <person name="Krishnen G."/>
            <person name="Kennedy I."/>
            <person name="Paterson A.H."/>
            <person name="Gonzalez V."/>
            <person name="Mavingui P."/>
            <person name="Zhulin I.B."/>
        </authorList>
    </citation>
    <scope>NUCLEOTIDE SEQUENCE [LARGE SCALE GENOMIC DNA]</scope>
    <source>
        <strain evidence="4">4B</strain>
    </source>
</reference>
<dbReference type="SUPFAM" id="SSF53850">
    <property type="entry name" value="Periplasmic binding protein-like II"/>
    <property type="match status" value="1"/>
</dbReference>
<evidence type="ECO:0000313" key="4">
    <source>
        <dbReference type="Proteomes" id="UP000005667"/>
    </source>
</evidence>
<name>G7ZDW2_AZOL4</name>
<dbReference type="CDD" id="cd13589">
    <property type="entry name" value="PBP2_polyamine_RpCGA009"/>
    <property type="match status" value="1"/>
</dbReference>
<keyword evidence="4" id="KW-1185">Reference proteome</keyword>
<dbReference type="GO" id="GO:0030288">
    <property type="term" value="C:outer membrane-bounded periplasmic space"/>
    <property type="evidence" value="ECO:0007669"/>
    <property type="project" value="TreeGrafter"/>
</dbReference>
<dbReference type="GO" id="GO:0030976">
    <property type="term" value="F:thiamine pyrophosphate binding"/>
    <property type="evidence" value="ECO:0007669"/>
    <property type="project" value="TreeGrafter"/>
</dbReference>
<organism evidence="3 4">
    <name type="scientific">Azospirillum lipoferum (strain 4B)</name>
    <dbReference type="NCBI Taxonomy" id="862719"/>
    <lineage>
        <taxon>Bacteria</taxon>
        <taxon>Pseudomonadati</taxon>
        <taxon>Pseudomonadota</taxon>
        <taxon>Alphaproteobacteria</taxon>
        <taxon>Rhodospirillales</taxon>
        <taxon>Azospirillaceae</taxon>
        <taxon>Azospirillum</taxon>
    </lineage>
</organism>
<dbReference type="Gene3D" id="3.40.190.10">
    <property type="entry name" value="Periplasmic binding protein-like II"/>
    <property type="match status" value="2"/>
</dbReference>
<evidence type="ECO:0000256" key="1">
    <source>
        <dbReference type="ARBA" id="ARBA00022729"/>
    </source>
</evidence>
<dbReference type="HOGENOM" id="CLU_026974_4_2_5"/>
<gene>
    <name evidence="3" type="ordered locus">AZOLI_p20662</name>
</gene>
<feature type="chain" id="PRO_5003507076" evidence="2">
    <location>
        <begin position="27"/>
        <end position="353"/>
    </location>
</feature>
<keyword evidence="1 2" id="KW-0732">Signal</keyword>
<dbReference type="RefSeq" id="WP_014189188.1">
    <property type="nucleotide sequence ID" value="NC_016586.1"/>
</dbReference>
<accession>G7ZDW2</accession>
<dbReference type="KEGG" id="ali:AZOLI_p20662"/>
<dbReference type="GO" id="GO:0030975">
    <property type="term" value="F:thiamine binding"/>
    <property type="evidence" value="ECO:0007669"/>
    <property type="project" value="TreeGrafter"/>
</dbReference>
<dbReference type="EMBL" id="FQ311870">
    <property type="protein sequence ID" value="CBS89774.1"/>
    <property type="molecule type" value="Genomic_DNA"/>
</dbReference>
<feature type="signal peptide" evidence="2">
    <location>
        <begin position="1"/>
        <end position="26"/>
    </location>
</feature>